<dbReference type="AlphaFoldDB" id="A0A8J3NLE6"/>
<gene>
    <name evidence="2" type="ORF">Cba03nite_53620</name>
</gene>
<evidence type="ECO:0000313" key="2">
    <source>
        <dbReference type="EMBL" id="GIF84013.1"/>
    </source>
</evidence>
<keyword evidence="3" id="KW-1185">Reference proteome</keyword>
<reference evidence="2 3" key="1">
    <citation type="submission" date="2021-01" db="EMBL/GenBank/DDBJ databases">
        <title>Whole genome shotgun sequence of Catellatospora bangladeshensis NBRC 107357.</title>
        <authorList>
            <person name="Komaki H."/>
            <person name="Tamura T."/>
        </authorList>
    </citation>
    <scope>NUCLEOTIDE SEQUENCE [LARGE SCALE GENOMIC DNA]</scope>
    <source>
        <strain evidence="2 3">NBRC 107357</strain>
    </source>
</reference>
<sequence length="65" mass="7289">MDDAAMRREFEAILAASGLAVPAAHSLLSFRIRYWARLVRAGRMTRAEFDQRVAAARRELRAAGD</sequence>
<evidence type="ECO:0000313" key="3">
    <source>
        <dbReference type="Proteomes" id="UP000601223"/>
    </source>
</evidence>
<name>A0A8J3NLE6_9ACTN</name>
<accession>A0A8J3NLE6</accession>
<organism evidence="2 3">
    <name type="scientific">Catellatospora bangladeshensis</name>
    <dbReference type="NCBI Taxonomy" id="310355"/>
    <lineage>
        <taxon>Bacteria</taxon>
        <taxon>Bacillati</taxon>
        <taxon>Actinomycetota</taxon>
        <taxon>Actinomycetes</taxon>
        <taxon>Micromonosporales</taxon>
        <taxon>Micromonosporaceae</taxon>
        <taxon>Catellatospora</taxon>
    </lineage>
</organism>
<evidence type="ECO:0000256" key="1">
    <source>
        <dbReference type="SAM" id="Phobius"/>
    </source>
</evidence>
<dbReference type="Proteomes" id="UP000601223">
    <property type="component" value="Unassembled WGS sequence"/>
</dbReference>
<dbReference type="RefSeq" id="WP_203751639.1">
    <property type="nucleotide sequence ID" value="NZ_BONF01000033.1"/>
</dbReference>
<keyword evidence="1" id="KW-0472">Membrane</keyword>
<proteinExistence type="predicted"/>
<feature type="transmembrane region" description="Helical" evidence="1">
    <location>
        <begin position="12"/>
        <end position="30"/>
    </location>
</feature>
<comment type="caution">
    <text evidence="2">The sequence shown here is derived from an EMBL/GenBank/DDBJ whole genome shotgun (WGS) entry which is preliminary data.</text>
</comment>
<dbReference type="EMBL" id="BONF01000033">
    <property type="protein sequence ID" value="GIF84013.1"/>
    <property type="molecule type" value="Genomic_DNA"/>
</dbReference>
<keyword evidence="1" id="KW-1133">Transmembrane helix</keyword>
<keyword evidence="1" id="KW-0812">Transmembrane</keyword>
<protein>
    <submittedName>
        <fullName evidence="2">Uncharacterized protein</fullName>
    </submittedName>
</protein>